<evidence type="ECO:0000313" key="3">
    <source>
        <dbReference type="EMBL" id="NLS09849.1"/>
    </source>
</evidence>
<dbReference type="InterPro" id="IPR002514">
    <property type="entry name" value="Transposase_8"/>
</dbReference>
<dbReference type="GO" id="GO:0003677">
    <property type="term" value="F:DNA binding"/>
    <property type="evidence" value="ECO:0007669"/>
    <property type="project" value="InterPro"/>
</dbReference>
<dbReference type="Gene3D" id="1.10.10.60">
    <property type="entry name" value="Homeodomain-like"/>
    <property type="match status" value="1"/>
</dbReference>
<keyword evidence="4" id="KW-1185">Reference proteome</keyword>
<dbReference type="AlphaFoldDB" id="A0A7X8YDS1"/>
<dbReference type="Pfam" id="PF01527">
    <property type="entry name" value="HTH_Tnp_1"/>
    <property type="match status" value="1"/>
</dbReference>
<evidence type="ECO:0000256" key="2">
    <source>
        <dbReference type="SAM" id="MobiDB-lite"/>
    </source>
</evidence>
<evidence type="ECO:0000313" key="4">
    <source>
        <dbReference type="Proteomes" id="UP000523139"/>
    </source>
</evidence>
<dbReference type="GO" id="GO:0006313">
    <property type="term" value="P:DNA transposition"/>
    <property type="evidence" value="ECO:0007669"/>
    <property type="project" value="InterPro"/>
</dbReference>
<comment type="caution">
    <text evidence="3">The sequence shown here is derived from an EMBL/GenBank/DDBJ whole genome shotgun (WGS) entry which is preliminary data.</text>
</comment>
<dbReference type="GO" id="GO:0004803">
    <property type="term" value="F:transposase activity"/>
    <property type="evidence" value="ECO:0007669"/>
    <property type="project" value="InterPro"/>
</dbReference>
<proteinExistence type="predicted"/>
<evidence type="ECO:0000256" key="1">
    <source>
        <dbReference type="SAM" id="Coils"/>
    </source>
</evidence>
<accession>A0A7X8YDS1</accession>
<keyword evidence="1" id="KW-0175">Coiled coil</keyword>
<gene>
    <name evidence="3" type="ORF">HGQ17_07485</name>
</gene>
<name>A0A7X8YDS1_9MICC</name>
<reference evidence="3 4" key="1">
    <citation type="submission" date="2020-04" db="EMBL/GenBank/DDBJ databases">
        <title>Nesterenkonia sp. nov., isolated from marine sediment.</title>
        <authorList>
            <person name="Zhang G."/>
        </authorList>
    </citation>
    <scope>NUCLEOTIDE SEQUENCE [LARGE SCALE GENOMIC DNA]</scope>
    <source>
        <strain evidence="3 4">MY13</strain>
    </source>
</reference>
<protein>
    <submittedName>
        <fullName evidence="3">Transposase</fullName>
    </submittedName>
</protein>
<feature type="region of interest" description="Disordered" evidence="2">
    <location>
        <begin position="96"/>
        <end position="156"/>
    </location>
</feature>
<dbReference type="InterPro" id="IPR009057">
    <property type="entry name" value="Homeodomain-like_sf"/>
</dbReference>
<sequence length="156" mass="17108">MPKVVYTEEFRRTAVELVAGGMSQKQVCADMGCSKSALQSWVRAAKLEEHGIEPAKDAEESREQAKMLRRIRELEQENKVLREAAAYLSQANLKLGGASPKVPARPRSRRFRNPCGGDVPGAEDRPPALLPVAGQPHHRCRMGPGPPAQCPDRCSP</sequence>
<dbReference type="EMBL" id="JABAHY010000005">
    <property type="protein sequence ID" value="NLS09849.1"/>
    <property type="molecule type" value="Genomic_DNA"/>
</dbReference>
<dbReference type="SUPFAM" id="SSF46689">
    <property type="entry name" value="Homeodomain-like"/>
    <property type="match status" value="1"/>
</dbReference>
<organism evidence="3 4">
    <name type="scientific">Nesterenkonia sedimenti</name>
    <dbReference type="NCBI Taxonomy" id="1463632"/>
    <lineage>
        <taxon>Bacteria</taxon>
        <taxon>Bacillati</taxon>
        <taxon>Actinomycetota</taxon>
        <taxon>Actinomycetes</taxon>
        <taxon>Micrococcales</taxon>
        <taxon>Micrococcaceae</taxon>
        <taxon>Nesterenkonia</taxon>
    </lineage>
</organism>
<feature type="coiled-coil region" evidence="1">
    <location>
        <begin position="57"/>
        <end position="91"/>
    </location>
</feature>
<dbReference type="Proteomes" id="UP000523139">
    <property type="component" value="Unassembled WGS sequence"/>
</dbReference>